<dbReference type="Proteomes" id="UP000075683">
    <property type="component" value="Unassembled WGS sequence"/>
</dbReference>
<dbReference type="AlphaFoldDB" id="A0A150M467"/>
<protein>
    <recommendedName>
        <fullName evidence="3">YhzD-like protein</fullName>
    </recommendedName>
</protein>
<evidence type="ECO:0008006" key="3">
    <source>
        <dbReference type="Google" id="ProtNLM"/>
    </source>
</evidence>
<gene>
    <name evidence="1" type="ORF">B4135_2119</name>
</gene>
<comment type="caution">
    <text evidence="1">The sequence shown here is derived from an EMBL/GenBank/DDBJ whole genome shotgun (WGS) entry which is preliminary data.</text>
</comment>
<accession>A0A150M467</accession>
<dbReference type="EMBL" id="LQYT01000043">
    <property type="protein sequence ID" value="KYD19195.1"/>
    <property type="molecule type" value="Genomic_DNA"/>
</dbReference>
<name>A0A150M467_9BACI</name>
<organism evidence="1 2">
    <name type="scientific">Caldibacillus debilis</name>
    <dbReference type="NCBI Taxonomy" id="301148"/>
    <lineage>
        <taxon>Bacteria</taxon>
        <taxon>Bacillati</taxon>
        <taxon>Bacillota</taxon>
        <taxon>Bacilli</taxon>
        <taxon>Bacillales</taxon>
        <taxon>Bacillaceae</taxon>
        <taxon>Caldibacillus</taxon>
    </lineage>
</organism>
<dbReference type="RefSeq" id="WP_061568915.1">
    <property type="nucleotide sequence ID" value="NZ_LQYT01000043.1"/>
</dbReference>
<reference evidence="1 2" key="1">
    <citation type="submission" date="2016-01" db="EMBL/GenBank/DDBJ databases">
        <title>Draft Genome Sequences of Seven Thermophilic Sporeformers Isolated from Foods.</title>
        <authorList>
            <person name="Berendsen E.M."/>
            <person name="Wells-Bennik M.H."/>
            <person name="Krawcyk A.O."/>
            <person name="De Jong A."/>
            <person name="Holsappel S."/>
            <person name="Eijlander R.T."/>
            <person name="Kuipers O.P."/>
        </authorList>
    </citation>
    <scope>NUCLEOTIDE SEQUENCE [LARGE SCALE GENOMIC DNA]</scope>
    <source>
        <strain evidence="1 2">B4135</strain>
    </source>
</reference>
<sequence>MRQYALTAFEKNGEKLIDQLIEAKTDQEAKKIGQKLLEEKGLAEKTHRLVSPEGNLLLFHV</sequence>
<dbReference type="InterPro" id="IPR025544">
    <property type="entry name" value="YhzD"/>
</dbReference>
<evidence type="ECO:0000313" key="1">
    <source>
        <dbReference type="EMBL" id="KYD19195.1"/>
    </source>
</evidence>
<evidence type="ECO:0000313" key="2">
    <source>
        <dbReference type="Proteomes" id="UP000075683"/>
    </source>
</evidence>
<dbReference type="Pfam" id="PF14120">
    <property type="entry name" value="YhzD"/>
    <property type="match status" value="1"/>
</dbReference>
<proteinExistence type="predicted"/>
<dbReference type="OrthoDB" id="2355652at2"/>
<dbReference type="STRING" id="301148.B4135_2119"/>